<feature type="compositionally biased region" description="Basic and acidic residues" evidence="9">
    <location>
        <begin position="139"/>
        <end position="158"/>
    </location>
</feature>
<dbReference type="GO" id="GO:0004523">
    <property type="term" value="F:RNA-DNA hybrid ribonuclease activity"/>
    <property type="evidence" value="ECO:0007669"/>
    <property type="project" value="UniProtKB-EC"/>
</dbReference>
<dbReference type="GeneID" id="117648211"/>
<dbReference type="GO" id="GO:0003676">
    <property type="term" value="F:nucleic acid binding"/>
    <property type="evidence" value="ECO:0007669"/>
    <property type="project" value="InterPro"/>
</dbReference>
<dbReference type="PIRSF" id="PIRSF036852">
    <property type="entry name" value="Ribonuclease_H1_euk"/>
    <property type="match status" value="1"/>
</dbReference>
<evidence type="ECO:0000256" key="3">
    <source>
        <dbReference type="ARBA" id="ARBA00012180"/>
    </source>
</evidence>
<keyword evidence="5" id="KW-0479">Metal-binding</keyword>
<dbReference type="Gene3D" id="3.40.970.10">
    <property type="entry name" value="Ribonuclease H1, N-terminal domain"/>
    <property type="match status" value="1"/>
</dbReference>
<dbReference type="PANTHER" id="PTHR10642:SF31">
    <property type="entry name" value="RIBONUCLEASE H1"/>
    <property type="match status" value="1"/>
</dbReference>
<feature type="compositionally biased region" description="Low complexity" evidence="9">
    <location>
        <begin position="210"/>
        <end position="221"/>
    </location>
</feature>
<reference evidence="12" key="1">
    <citation type="submission" date="2025-08" db="UniProtKB">
        <authorList>
            <consortium name="RefSeq"/>
        </authorList>
    </citation>
    <scope>IDENTIFICATION</scope>
    <source>
        <tissue evidence="12">Total insect</tissue>
    </source>
</reference>
<dbReference type="InParanoid" id="A0A6P8ZCL3"/>
<keyword evidence="8" id="KW-0460">Magnesium</keyword>
<keyword evidence="4" id="KW-0540">Nuclease</keyword>
<keyword evidence="11" id="KW-1185">Reference proteome</keyword>
<evidence type="ECO:0000256" key="8">
    <source>
        <dbReference type="ARBA" id="ARBA00022842"/>
    </source>
</evidence>
<feature type="region of interest" description="Disordered" evidence="9">
    <location>
        <begin position="139"/>
        <end position="225"/>
    </location>
</feature>
<keyword evidence="7" id="KW-0378">Hydrolase</keyword>
<sequence>MCPRGVSVLKDVLKNLKCRRPIMPFYAVARGREVGVYQSWNICQELTANFKGAKFKRFEDKESAWNFVKQFRNKSVKPSDSEEGAPLAKQSKMEIEVKPEDASSNTFDFAAFNLRLTNLENTYQEKIRSLEERLRALENNRAHTGGEKKEENVKKTESDSSSSKAGDSGMSATKRKLLDSATKLIKPNSRNYSTSSLKRLRSEEDPALNSDSSSFDGDTSSNQAPPFKVDSDGFVIVYTDGACPKNGFNATKAGIGVWFNDQHPLNVSKGVTGRFTNNSAEIEAATVAVQTAAHAGISKLCIMTDSQFLISCMTQWLDGWKRKNWKTVKNEPVIVKDEILALEQACRDLDEVKWVHVRGHEGVYGNERADELARNGAAM</sequence>
<dbReference type="InterPro" id="IPR009027">
    <property type="entry name" value="Ribosomal_bL9/RNase_H1_N"/>
</dbReference>
<dbReference type="InterPro" id="IPR011320">
    <property type="entry name" value="RNase_H1_N"/>
</dbReference>
<organism evidence="12">
    <name type="scientific">Thrips palmi</name>
    <name type="common">Melon thrips</name>
    <dbReference type="NCBI Taxonomy" id="161013"/>
    <lineage>
        <taxon>Eukaryota</taxon>
        <taxon>Metazoa</taxon>
        <taxon>Ecdysozoa</taxon>
        <taxon>Arthropoda</taxon>
        <taxon>Hexapoda</taxon>
        <taxon>Insecta</taxon>
        <taxon>Pterygota</taxon>
        <taxon>Neoptera</taxon>
        <taxon>Paraneoptera</taxon>
        <taxon>Thysanoptera</taxon>
        <taxon>Terebrantia</taxon>
        <taxon>Thripoidea</taxon>
        <taxon>Thripidae</taxon>
        <taxon>Thrips</taxon>
    </lineage>
</organism>
<dbReference type="FunCoup" id="A0A6P8ZCL3">
    <property type="interactions" value="1619"/>
</dbReference>
<evidence type="ECO:0000256" key="5">
    <source>
        <dbReference type="ARBA" id="ARBA00022723"/>
    </source>
</evidence>
<dbReference type="Proteomes" id="UP000515158">
    <property type="component" value="Unplaced"/>
</dbReference>
<comment type="similarity">
    <text evidence="2">Belongs to the RNase H family.</text>
</comment>
<dbReference type="InterPro" id="IPR012337">
    <property type="entry name" value="RNaseH-like_sf"/>
</dbReference>
<evidence type="ECO:0000256" key="9">
    <source>
        <dbReference type="SAM" id="MobiDB-lite"/>
    </source>
</evidence>
<accession>A0A6P8ZCL3</accession>
<dbReference type="InterPro" id="IPR017067">
    <property type="entry name" value="RNase_H1_euk"/>
</dbReference>
<evidence type="ECO:0000256" key="4">
    <source>
        <dbReference type="ARBA" id="ARBA00022722"/>
    </source>
</evidence>
<evidence type="ECO:0000313" key="12">
    <source>
        <dbReference type="RefSeq" id="XP_034246482.1"/>
    </source>
</evidence>
<protein>
    <recommendedName>
        <fullName evidence="3">ribonuclease H</fullName>
        <ecNumber evidence="3">3.1.26.4</ecNumber>
    </recommendedName>
</protein>
<feature type="compositionally biased region" description="Polar residues" evidence="9">
    <location>
        <begin position="188"/>
        <end position="197"/>
    </location>
</feature>
<dbReference type="SUPFAM" id="SSF55658">
    <property type="entry name" value="L9 N-domain-like"/>
    <property type="match status" value="1"/>
</dbReference>
<dbReference type="PROSITE" id="PS50879">
    <property type="entry name" value="RNASE_H_1"/>
    <property type="match status" value="1"/>
</dbReference>
<dbReference type="Pfam" id="PF00075">
    <property type="entry name" value="RNase_H"/>
    <property type="match status" value="1"/>
</dbReference>
<dbReference type="OrthoDB" id="407198at2759"/>
<feature type="domain" description="RNase H type-1" evidence="10">
    <location>
        <begin position="231"/>
        <end position="378"/>
    </location>
</feature>
<dbReference type="GO" id="GO:0000287">
    <property type="term" value="F:magnesium ion binding"/>
    <property type="evidence" value="ECO:0007669"/>
    <property type="project" value="InterPro"/>
</dbReference>
<evidence type="ECO:0000256" key="6">
    <source>
        <dbReference type="ARBA" id="ARBA00022759"/>
    </source>
</evidence>
<dbReference type="CTD" id="6050"/>
<dbReference type="SUPFAM" id="SSF53098">
    <property type="entry name" value="Ribonuclease H-like"/>
    <property type="match status" value="1"/>
</dbReference>
<keyword evidence="6" id="KW-0255">Endonuclease</keyword>
<evidence type="ECO:0000256" key="2">
    <source>
        <dbReference type="ARBA" id="ARBA00005300"/>
    </source>
</evidence>
<gene>
    <name evidence="12" type="primary">LOC117648211</name>
</gene>
<dbReference type="InterPro" id="IPR036397">
    <property type="entry name" value="RNaseH_sf"/>
</dbReference>
<comment type="cofactor">
    <cofactor evidence="1">
        <name>Mg(2+)</name>
        <dbReference type="ChEBI" id="CHEBI:18420"/>
    </cofactor>
</comment>
<dbReference type="Gene3D" id="3.30.420.10">
    <property type="entry name" value="Ribonuclease H-like superfamily/Ribonuclease H"/>
    <property type="match status" value="1"/>
</dbReference>
<feature type="compositionally biased region" description="Low complexity" evidence="9">
    <location>
        <begin position="159"/>
        <end position="172"/>
    </location>
</feature>
<evidence type="ECO:0000259" key="10">
    <source>
        <dbReference type="PROSITE" id="PS50879"/>
    </source>
</evidence>
<dbReference type="Pfam" id="PF01693">
    <property type="entry name" value="Cauli_VI"/>
    <property type="match status" value="1"/>
</dbReference>
<dbReference type="PANTHER" id="PTHR10642">
    <property type="entry name" value="RIBONUCLEASE H1"/>
    <property type="match status" value="1"/>
</dbReference>
<dbReference type="KEGG" id="tpal:117648211"/>
<dbReference type="InterPro" id="IPR002156">
    <property type="entry name" value="RNaseH_domain"/>
</dbReference>
<evidence type="ECO:0000256" key="1">
    <source>
        <dbReference type="ARBA" id="ARBA00001946"/>
    </source>
</evidence>
<dbReference type="GO" id="GO:0043137">
    <property type="term" value="P:DNA replication, removal of RNA primer"/>
    <property type="evidence" value="ECO:0007669"/>
    <property type="project" value="TreeGrafter"/>
</dbReference>
<evidence type="ECO:0000256" key="7">
    <source>
        <dbReference type="ARBA" id="ARBA00022801"/>
    </source>
</evidence>
<dbReference type="FunFam" id="3.40.970.10:FF:000001">
    <property type="entry name" value="Ribonuclease H1"/>
    <property type="match status" value="1"/>
</dbReference>
<feature type="region of interest" description="Disordered" evidence="9">
    <location>
        <begin position="76"/>
        <end position="97"/>
    </location>
</feature>
<proteinExistence type="inferred from homology"/>
<dbReference type="InterPro" id="IPR050092">
    <property type="entry name" value="RNase_H"/>
</dbReference>
<dbReference type="FunFam" id="3.30.420.10:FF:000115">
    <property type="entry name" value="Ribonuclease H"/>
    <property type="match status" value="1"/>
</dbReference>
<dbReference type="EC" id="3.1.26.4" evidence="3"/>
<dbReference type="CDD" id="cd09280">
    <property type="entry name" value="RNase_HI_eukaryote_like"/>
    <property type="match status" value="1"/>
</dbReference>
<dbReference type="AlphaFoldDB" id="A0A6P8ZCL3"/>
<dbReference type="InterPro" id="IPR037056">
    <property type="entry name" value="RNase_H1_N_sf"/>
</dbReference>
<name>A0A6P8ZCL3_THRPL</name>
<dbReference type="RefSeq" id="XP_034246482.1">
    <property type="nucleotide sequence ID" value="XM_034390591.1"/>
</dbReference>
<evidence type="ECO:0000313" key="11">
    <source>
        <dbReference type="Proteomes" id="UP000515158"/>
    </source>
</evidence>